<reference evidence="1 2" key="1">
    <citation type="journal article" date="2018" name="Nat. Genet.">
        <title>The Rosa genome provides new insights in the design of modern roses.</title>
        <authorList>
            <person name="Bendahmane M."/>
        </authorList>
    </citation>
    <scope>NUCLEOTIDE SEQUENCE [LARGE SCALE GENOMIC DNA]</scope>
    <source>
        <strain evidence="2">cv. Old Blush</strain>
    </source>
</reference>
<keyword evidence="2" id="KW-1185">Reference proteome</keyword>
<proteinExistence type="predicted"/>
<evidence type="ECO:0000313" key="2">
    <source>
        <dbReference type="Proteomes" id="UP000238479"/>
    </source>
</evidence>
<dbReference type="Proteomes" id="UP000238479">
    <property type="component" value="Chromosome 2"/>
</dbReference>
<organism evidence="1 2">
    <name type="scientific">Rosa chinensis</name>
    <name type="common">China rose</name>
    <dbReference type="NCBI Taxonomy" id="74649"/>
    <lineage>
        <taxon>Eukaryota</taxon>
        <taxon>Viridiplantae</taxon>
        <taxon>Streptophyta</taxon>
        <taxon>Embryophyta</taxon>
        <taxon>Tracheophyta</taxon>
        <taxon>Spermatophyta</taxon>
        <taxon>Magnoliopsida</taxon>
        <taxon>eudicotyledons</taxon>
        <taxon>Gunneridae</taxon>
        <taxon>Pentapetalae</taxon>
        <taxon>rosids</taxon>
        <taxon>fabids</taxon>
        <taxon>Rosales</taxon>
        <taxon>Rosaceae</taxon>
        <taxon>Rosoideae</taxon>
        <taxon>Rosoideae incertae sedis</taxon>
        <taxon>Rosa</taxon>
    </lineage>
</organism>
<dbReference type="STRING" id="74649.A0A2P6S2G6"/>
<protein>
    <submittedName>
        <fullName evidence="1">Uncharacterized protein</fullName>
    </submittedName>
</protein>
<accession>A0A2P6S2G6</accession>
<dbReference type="Gramene" id="PRQ52865">
    <property type="protein sequence ID" value="PRQ52865"/>
    <property type="gene ID" value="RchiOBHm_Chr2g0160171"/>
</dbReference>
<evidence type="ECO:0000313" key="1">
    <source>
        <dbReference type="EMBL" id="PRQ52865.1"/>
    </source>
</evidence>
<gene>
    <name evidence="1" type="ORF">RchiOBHm_Chr2g0160171</name>
</gene>
<dbReference type="EMBL" id="PDCK01000040">
    <property type="protein sequence ID" value="PRQ52865.1"/>
    <property type="molecule type" value="Genomic_DNA"/>
</dbReference>
<comment type="caution">
    <text evidence="1">The sequence shown here is derived from an EMBL/GenBank/DDBJ whole genome shotgun (WGS) entry which is preliminary data.</text>
</comment>
<dbReference type="AlphaFoldDB" id="A0A2P6S2G6"/>
<name>A0A2P6S2G6_ROSCH</name>
<sequence length="101" mass="11812">MMRTVEEAKEKQKPSFELSGNLDAKTNRFKSATLLYLKPAKGRQPHVKWRLYVFKGGEDFNKLIKIEMLPFRKGKKGGIRPYRSPLLQQATYHYTIPASRR</sequence>